<name>A0AAD9C7K9_DISEL</name>
<proteinExistence type="predicted"/>
<accession>A0AAD9C7K9</accession>
<dbReference type="AlphaFoldDB" id="A0AAD9C7K9"/>
<evidence type="ECO:0000313" key="7">
    <source>
        <dbReference type="Proteomes" id="UP001228049"/>
    </source>
</evidence>
<evidence type="ECO:0000256" key="4">
    <source>
        <dbReference type="ARBA" id="ARBA00022833"/>
    </source>
</evidence>
<dbReference type="EMBL" id="JASDAP010000010">
    <property type="protein sequence ID" value="KAK1895771.1"/>
    <property type="molecule type" value="Genomic_DNA"/>
</dbReference>
<evidence type="ECO:0000313" key="6">
    <source>
        <dbReference type="EMBL" id="KAK1895771.1"/>
    </source>
</evidence>
<protein>
    <submittedName>
        <fullName evidence="6">Zinc finger BED domain containing protein 1</fullName>
    </submittedName>
</protein>
<dbReference type="InterPro" id="IPR052035">
    <property type="entry name" value="ZnF_BED_domain_contain"/>
</dbReference>
<keyword evidence="5" id="KW-0539">Nucleus</keyword>
<dbReference type="PANTHER" id="PTHR46481:SF10">
    <property type="entry name" value="ZINC FINGER BED DOMAIN-CONTAINING PROTEIN 39"/>
    <property type="match status" value="1"/>
</dbReference>
<dbReference type="InterPro" id="IPR012337">
    <property type="entry name" value="RNaseH-like_sf"/>
</dbReference>
<evidence type="ECO:0000256" key="1">
    <source>
        <dbReference type="ARBA" id="ARBA00004123"/>
    </source>
</evidence>
<dbReference type="Proteomes" id="UP001228049">
    <property type="component" value="Unassembled WGS sequence"/>
</dbReference>
<evidence type="ECO:0000256" key="3">
    <source>
        <dbReference type="ARBA" id="ARBA00022771"/>
    </source>
</evidence>
<dbReference type="GO" id="GO:0005634">
    <property type="term" value="C:nucleus"/>
    <property type="evidence" value="ECO:0007669"/>
    <property type="project" value="UniProtKB-SubCell"/>
</dbReference>
<comment type="caution">
    <text evidence="6">The sequence shown here is derived from an EMBL/GenBank/DDBJ whole genome shotgun (WGS) entry which is preliminary data.</text>
</comment>
<dbReference type="PANTHER" id="PTHR46481">
    <property type="entry name" value="ZINC FINGER BED DOMAIN-CONTAINING PROTEIN 4"/>
    <property type="match status" value="1"/>
</dbReference>
<keyword evidence="7" id="KW-1185">Reference proteome</keyword>
<evidence type="ECO:0000256" key="5">
    <source>
        <dbReference type="ARBA" id="ARBA00023242"/>
    </source>
</evidence>
<keyword evidence="2" id="KW-0479">Metal-binding</keyword>
<comment type="subcellular location">
    <subcellularLocation>
        <location evidence="1">Nucleus</location>
    </subcellularLocation>
</comment>
<dbReference type="SUPFAM" id="SSF53098">
    <property type="entry name" value="Ribonuclease H-like"/>
    <property type="match status" value="1"/>
</dbReference>
<keyword evidence="4" id="KW-0862">Zinc</keyword>
<gene>
    <name evidence="6" type="ORF">KUDE01_021222</name>
</gene>
<evidence type="ECO:0000256" key="2">
    <source>
        <dbReference type="ARBA" id="ARBA00022723"/>
    </source>
</evidence>
<dbReference type="GO" id="GO:0008270">
    <property type="term" value="F:zinc ion binding"/>
    <property type="evidence" value="ECO:0007669"/>
    <property type="project" value="UniProtKB-KW"/>
</dbReference>
<organism evidence="6 7">
    <name type="scientific">Dissostichus eleginoides</name>
    <name type="common">Patagonian toothfish</name>
    <name type="synonym">Dissostichus amissus</name>
    <dbReference type="NCBI Taxonomy" id="100907"/>
    <lineage>
        <taxon>Eukaryota</taxon>
        <taxon>Metazoa</taxon>
        <taxon>Chordata</taxon>
        <taxon>Craniata</taxon>
        <taxon>Vertebrata</taxon>
        <taxon>Euteleostomi</taxon>
        <taxon>Actinopterygii</taxon>
        <taxon>Neopterygii</taxon>
        <taxon>Teleostei</taxon>
        <taxon>Neoteleostei</taxon>
        <taxon>Acanthomorphata</taxon>
        <taxon>Eupercaria</taxon>
        <taxon>Perciformes</taxon>
        <taxon>Notothenioidei</taxon>
        <taxon>Nototheniidae</taxon>
        <taxon>Dissostichus</taxon>
    </lineage>
</organism>
<keyword evidence="3" id="KW-0863">Zinc-finger</keyword>
<sequence>MYEECHSKVKKGLDDANSVVRTTDMWTSRATEAYLTVTCHVIDENCQTQTYVLETCSFAGQNTAHNICSELKRITDEWGITDKVQAVVTDNGANMVAAVRRAGWAHYPCFAHILNLVVKDSIKALPDVLDIQHRCSAIVPFFHHSTRAAERLKEMQNQLKIPNLKLIQSVETRWNSVFHMFERLCEQKETVTTVLCLLGKSSLCLSDEDWAKISLSIDALRPFEEGLLHPHMHQLQKVGYGQSLTLKWLHPSSIARLAAMSSSKCATSQKRRNL</sequence>
<reference evidence="6" key="1">
    <citation type="submission" date="2023-04" db="EMBL/GenBank/DDBJ databases">
        <title>Chromosome-level genome of Chaenocephalus aceratus.</title>
        <authorList>
            <person name="Park H."/>
        </authorList>
    </citation>
    <scope>NUCLEOTIDE SEQUENCE</scope>
    <source>
        <strain evidence="6">DE</strain>
        <tissue evidence="6">Muscle</tissue>
    </source>
</reference>